<gene>
    <name evidence="1" type="ORF">BN10_140068</name>
</gene>
<accession>N0E0J7</accession>
<name>N0E0J7_9MICO</name>
<evidence type="ECO:0000313" key="1">
    <source>
        <dbReference type="EMBL" id="CCH69256.1"/>
    </source>
</evidence>
<dbReference type="EMBL" id="CAIZ01000046">
    <property type="protein sequence ID" value="CCH69256.1"/>
    <property type="molecule type" value="Genomic_DNA"/>
</dbReference>
<protein>
    <submittedName>
        <fullName evidence="1">Uncharacterized protein</fullName>
    </submittedName>
</protein>
<keyword evidence="2" id="KW-1185">Reference proteome</keyword>
<comment type="caution">
    <text evidence="1">The sequence shown here is derived from an EMBL/GenBank/DDBJ whole genome shotgun (WGS) entry which is preliminary data.</text>
</comment>
<dbReference type="HOGENOM" id="CLU_2541455_0_0_11"/>
<sequence length="83" mass="9244">MSAVEVTDGAFDQIVGSCVSREPRRAVWTRGIRFKDANDPDTPDSSRDRQRIPKLFMQAGEENSPDHFRAMSAALLPLVGRGR</sequence>
<dbReference type="Proteomes" id="UP000013167">
    <property type="component" value="Unassembled WGS sequence"/>
</dbReference>
<organism evidence="1 2">
    <name type="scientific">Phycicoccus elongatus Lp2</name>
    <dbReference type="NCBI Taxonomy" id="1193181"/>
    <lineage>
        <taxon>Bacteria</taxon>
        <taxon>Bacillati</taxon>
        <taxon>Actinomycetota</taxon>
        <taxon>Actinomycetes</taxon>
        <taxon>Micrococcales</taxon>
        <taxon>Intrasporangiaceae</taxon>
        <taxon>Phycicoccus</taxon>
    </lineage>
</organism>
<proteinExistence type="predicted"/>
<evidence type="ECO:0000313" key="2">
    <source>
        <dbReference type="Proteomes" id="UP000013167"/>
    </source>
</evidence>
<dbReference type="AlphaFoldDB" id="N0E0J7"/>
<reference evidence="1 2" key="1">
    <citation type="journal article" date="2013" name="ISME J.">
        <title>A metabolic model for members of the genus Tetrasphaera involved in enhanced biological phosphorus removal.</title>
        <authorList>
            <person name="Kristiansen R."/>
            <person name="Nguyen H.T.T."/>
            <person name="Saunders A.M."/>
            <person name="Nielsen J.L."/>
            <person name="Wimmer R."/>
            <person name="Le V.Q."/>
            <person name="McIlroy S.J."/>
            <person name="Petrovski S."/>
            <person name="Seviour R.J."/>
            <person name="Calteau A."/>
            <person name="Nielsen K.L."/>
            <person name="Nielsen P.H."/>
        </authorList>
    </citation>
    <scope>NUCLEOTIDE SEQUENCE [LARGE SCALE GENOMIC DNA]</scope>
    <source>
        <strain evidence="1 2">Lp2</strain>
    </source>
</reference>